<dbReference type="STRING" id="1802312.A3C06_04130"/>
<sequence>MTSVSLTLPVCFCGAKNEWLSQSRQKKSRLVISGWQCGSCLRPGRLIRHEGGNAFVIPRALVYIFPKEAIEYVEKSLLNLFHANARRLWHLRDRYEAVCYQQICHKLGLPQQYAWRPLTDFQLPTFMAMVAMIYKDVSWLEPTGFDASPIPDFVPPHLIVHVLHVRSSKTGDPESSWWTKFSRSK</sequence>
<comment type="caution">
    <text evidence="1">The sequence shown here is derived from an EMBL/GenBank/DDBJ whole genome shotgun (WGS) entry which is preliminary data.</text>
</comment>
<dbReference type="AlphaFoldDB" id="A0A1G2MU52"/>
<name>A0A1G2MU52_9BACT</name>
<dbReference type="Proteomes" id="UP000177565">
    <property type="component" value="Unassembled WGS sequence"/>
</dbReference>
<proteinExistence type="predicted"/>
<gene>
    <name evidence="1" type="ORF">A3C06_04130</name>
</gene>
<evidence type="ECO:0000313" key="1">
    <source>
        <dbReference type="EMBL" id="OHA27383.1"/>
    </source>
</evidence>
<dbReference type="EMBL" id="MHRQ01000004">
    <property type="protein sequence ID" value="OHA27383.1"/>
    <property type="molecule type" value="Genomic_DNA"/>
</dbReference>
<organism evidence="1 2">
    <name type="scientific">Candidatus Taylorbacteria bacterium RIFCSPHIGHO2_02_FULL_46_13</name>
    <dbReference type="NCBI Taxonomy" id="1802312"/>
    <lineage>
        <taxon>Bacteria</taxon>
        <taxon>Candidatus Tayloriibacteriota</taxon>
    </lineage>
</organism>
<accession>A0A1G2MU52</accession>
<protein>
    <submittedName>
        <fullName evidence="1">Uncharacterized protein</fullName>
    </submittedName>
</protein>
<evidence type="ECO:0000313" key="2">
    <source>
        <dbReference type="Proteomes" id="UP000177565"/>
    </source>
</evidence>
<reference evidence="1 2" key="1">
    <citation type="journal article" date="2016" name="Nat. Commun.">
        <title>Thousands of microbial genomes shed light on interconnected biogeochemical processes in an aquifer system.</title>
        <authorList>
            <person name="Anantharaman K."/>
            <person name="Brown C.T."/>
            <person name="Hug L.A."/>
            <person name="Sharon I."/>
            <person name="Castelle C.J."/>
            <person name="Probst A.J."/>
            <person name="Thomas B.C."/>
            <person name="Singh A."/>
            <person name="Wilkins M.J."/>
            <person name="Karaoz U."/>
            <person name="Brodie E.L."/>
            <person name="Williams K.H."/>
            <person name="Hubbard S.S."/>
            <person name="Banfield J.F."/>
        </authorList>
    </citation>
    <scope>NUCLEOTIDE SEQUENCE [LARGE SCALE GENOMIC DNA]</scope>
</reference>